<dbReference type="Ensembl" id="ENSSANT00000045006.1">
    <property type="protein sequence ID" value="ENSSANP00000042300.1"/>
    <property type="gene ID" value="ENSSANG00000021418.1"/>
</dbReference>
<keyword evidence="6" id="KW-1185">Reference proteome</keyword>
<protein>
    <recommendedName>
        <fullName evidence="4">Zinc finger RING-type eukaryotic domain-containing protein</fullName>
    </recommendedName>
</protein>
<dbReference type="Pfam" id="PF13445">
    <property type="entry name" value="zf-RING_UBOX"/>
    <property type="match status" value="1"/>
</dbReference>
<keyword evidence="1" id="KW-0479">Metal-binding</keyword>
<keyword evidence="2" id="KW-0863">Zinc-finger</keyword>
<reference evidence="5" key="2">
    <citation type="submission" date="2025-09" db="UniProtKB">
        <authorList>
            <consortium name="Ensembl"/>
        </authorList>
    </citation>
    <scope>IDENTIFICATION</scope>
</reference>
<evidence type="ECO:0000259" key="4">
    <source>
        <dbReference type="Pfam" id="PF13445"/>
    </source>
</evidence>
<evidence type="ECO:0000313" key="6">
    <source>
        <dbReference type="Proteomes" id="UP000472260"/>
    </source>
</evidence>
<sequence length="91" mass="10573">MFEKQKTLFKTLSCPVCLDLFIRPVLELLCSCNYCQKCIKQTQVMNLNLGMCFVHLRCSECCCFCEDFISCLFCFRLTLSLSFVLIIVNKC</sequence>
<evidence type="ECO:0000256" key="3">
    <source>
        <dbReference type="ARBA" id="ARBA00022833"/>
    </source>
</evidence>
<keyword evidence="3" id="KW-0862">Zinc</keyword>
<feature type="domain" description="Zinc finger RING-type eukaryotic" evidence="4">
    <location>
        <begin position="14"/>
        <end position="41"/>
    </location>
</feature>
<dbReference type="AlphaFoldDB" id="A0A671N8G2"/>
<evidence type="ECO:0000256" key="2">
    <source>
        <dbReference type="ARBA" id="ARBA00022771"/>
    </source>
</evidence>
<reference evidence="5" key="1">
    <citation type="submission" date="2025-08" db="UniProtKB">
        <authorList>
            <consortium name="Ensembl"/>
        </authorList>
    </citation>
    <scope>IDENTIFICATION</scope>
</reference>
<organism evidence="5 6">
    <name type="scientific">Sinocyclocheilus anshuiensis</name>
    <dbReference type="NCBI Taxonomy" id="1608454"/>
    <lineage>
        <taxon>Eukaryota</taxon>
        <taxon>Metazoa</taxon>
        <taxon>Chordata</taxon>
        <taxon>Craniata</taxon>
        <taxon>Vertebrata</taxon>
        <taxon>Euteleostomi</taxon>
        <taxon>Actinopterygii</taxon>
        <taxon>Neopterygii</taxon>
        <taxon>Teleostei</taxon>
        <taxon>Ostariophysi</taxon>
        <taxon>Cypriniformes</taxon>
        <taxon>Cyprinidae</taxon>
        <taxon>Cyprininae</taxon>
        <taxon>Sinocyclocheilus</taxon>
    </lineage>
</organism>
<evidence type="ECO:0000256" key="1">
    <source>
        <dbReference type="ARBA" id="ARBA00022723"/>
    </source>
</evidence>
<dbReference type="GO" id="GO:0008270">
    <property type="term" value="F:zinc ion binding"/>
    <property type="evidence" value="ECO:0007669"/>
    <property type="project" value="UniProtKB-KW"/>
</dbReference>
<accession>A0A671N8G2</accession>
<dbReference type="InterPro" id="IPR027370">
    <property type="entry name" value="Znf-RING_euk"/>
</dbReference>
<proteinExistence type="predicted"/>
<dbReference type="Proteomes" id="UP000472260">
    <property type="component" value="Unassembled WGS sequence"/>
</dbReference>
<name>A0A671N8G2_9TELE</name>
<evidence type="ECO:0000313" key="5">
    <source>
        <dbReference type="Ensembl" id="ENSSANP00000042300.1"/>
    </source>
</evidence>